<dbReference type="CDD" id="cd04859">
    <property type="entry name" value="Prim_Pol"/>
    <property type="match status" value="1"/>
</dbReference>
<dbReference type="EMBL" id="JADBEF010000001">
    <property type="protein sequence ID" value="MBE1558258.1"/>
    <property type="molecule type" value="Genomic_DNA"/>
</dbReference>
<dbReference type="Pfam" id="PF09250">
    <property type="entry name" value="Prim-Pol"/>
    <property type="match status" value="1"/>
</dbReference>
<keyword evidence="3" id="KW-1185">Reference proteome</keyword>
<sequence>MSFEFVKQALKWAERGFHVYPYDRETREPHVRWRKGTPQEWATTDIEQIITWWKRWPEAGVGCDLRKSGFVLVDVDIKRGKPGFESLESLGALPETLTVTSESGGKHLYYKWSSEGGTNKIECLRGLDIIFDSGFLYDSIVHDTEPVELPETIKTLLAEKIGKSPTTAPSVKGGKYEDLSPSDKARCDAYTDKALDARVQELKNLWDESKPEHGAWDNTVQKVLRRLYELAFRCPWSYVTEEIVEEIIALNVPLPDDDKWTAARRAKCIKSARDSQLMKLEQEGELAIPDENVESQSETWGKTARLLWRGADTIKPKRTKWVWQDMILSGQVNLLAGMEDSGKSTIALWLAAQVTRGDLEGEYYGKPRNVLYFATEDSDAETIVPRLIAAGADLSRVCINPPIEGVRDEYALFDLISHRDALRNFITAYDVALSIFDPLLSNMGQDTDTYKARAVRKVLEPLRKVGEETTCGFLGIMHLNRVESDDAGRRWGESKAFRQVARHTLLALRDKDNGTYHLNVDKANLVKKGKPGLIYEFTEQVISTDEGPTTTSTVKFVGESNLNADDLLASEMKELDPKLQEIWKFIKQGAGVYLSKDLEKFGRITSAQKAKLRINSFKAEGSKTSPFYTYDKERYTETEARKIANGLEAKRR</sequence>
<dbReference type="SMART" id="SM00943">
    <property type="entry name" value="Prim-Pol"/>
    <property type="match status" value="1"/>
</dbReference>
<dbReference type="InterPro" id="IPR015330">
    <property type="entry name" value="DNA_primase/pol_bifunc_N"/>
</dbReference>
<feature type="domain" description="DNA primase/polymerase bifunctional N-terminal" evidence="1">
    <location>
        <begin position="9"/>
        <end position="153"/>
    </location>
</feature>
<dbReference type="Gene3D" id="3.40.50.300">
    <property type="entry name" value="P-loop containing nucleotide triphosphate hydrolases"/>
    <property type="match status" value="1"/>
</dbReference>
<dbReference type="Proteomes" id="UP000661607">
    <property type="component" value="Unassembled WGS sequence"/>
</dbReference>
<name>A0ABR9K8C5_9ACTN</name>
<dbReference type="InterPro" id="IPR027417">
    <property type="entry name" value="P-loop_NTPase"/>
</dbReference>
<dbReference type="SUPFAM" id="SSF52540">
    <property type="entry name" value="P-loop containing nucleoside triphosphate hydrolases"/>
    <property type="match status" value="1"/>
</dbReference>
<accession>A0ABR9K8C5</accession>
<protein>
    <recommendedName>
        <fullName evidence="1">DNA primase/polymerase bifunctional N-terminal domain-containing protein</fullName>
    </recommendedName>
</protein>
<organism evidence="2 3">
    <name type="scientific">Nonomuraea africana</name>
    <dbReference type="NCBI Taxonomy" id="46171"/>
    <lineage>
        <taxon>Bacteria</taxon>
        <taxon>Bacillati</taxon>
        <taxon>Actinomycetota</taxon>
        <taxon>Actinomycetes</taxon>
        <taxon>Streptosporangiales</taxon>
        <taxon>Streptosporangiaceae</taxon>
        <taxon>Nonomuraea</taxon>
    </lineage>
</organism>
<dbReference type="RefSeq" id="WP_192773707.1">
    <property type="nucleotide sequence ID" value="NZ_BAAASY010000036.1"/>
</dbReference>
<dbReference type="SUPFAM" id="SSF56747">
    <property type="entry name" value="Prim-pol domain"/>
    <property type="match status" value="1"/>
</dbReference>
<comment type="caution">
    <text evidence="2">The sequence shown here is derived from an EMBL/GenBank/DDBJ whole genome shotgun (WGS) entry which is preliminary data.</text>
</comment>
<evidence type="ECO:0000259" key="1">
    <source>
        <dbReference type="SMART" id="SM00943"/>
    </source>
</evidence>
<evidence type="ECO:0000313" key="2">
    <source>
        <dbReference type="EMBL" id="MBE1558258.1"/>
    </source>
</evidence>
<evidence type="ECO:0000313" key="3">
    <source>
        <dbReference type="Proteomes" id="UP000661607"/>
    </source>
</evidence>
<reference evidence="2 3" key="1">
    <citation type="submission" date="2020-10" db="EMBL/GenBank/DDBJ databases">
        <title>Sequencing the genomes of 1000 actinobacteria strains.</title>
        <authorList>
            <person name="Klenk H.-P."/>
        </authorList>
    </citation>
    <scope>NUCLEOTIDE SEQUENCE [LARGE SCALE GENOMIC DNA]</scope>
    <source>
        <strain evidence="2 3">DSM 43748</strain>
    </source>
</reference>
<gene>
    <name evidence="2" type="ORF">H4W81_001037</name>
</gene>
<proteinExistence type="predicted"/>
<dbReference type="Pfam" id="PF13481">
    <property type="entry name" value="AAA_25"/>
    <property type="match status" value="1"/>
</dbReference>